<keyword evidence="7" id="KW-0863">Zinc-finger</keyword>
<name>A0A6B9KH36_9VIRU</name>
<dbReference type="PROSITE" id="PS50157">
    <property type="entry name" value="ZINC_FINGER_C2H2_2"/>
    <property type="match status" value="1"/>
</dbReference>
<dbReference type="GO" id="GO:0039617">
    <property type="term" value="C:T=3 icosahedral viral capsid"/>
    <property type="evidence" value="ECO:0007669"/>
    <property type="project" value="UniProtKB-KW"/>
</dbReference>
<feature type="region of interest" description="Disordered" evidence="8">
    <location>
        <begin position="17"/>
        <end position="48"/>
    </location>
</feature>
<accession>A0A6B9KH36</accession>
<evidence type="ECO:0000313" key="10">
    <source>
        <dbReference type="EMBL" id="QHA33881.1"/>
    </source>
</evidence>
<dbReference type="GO" id="GO:0005198">
    <property type="term" value="F:structural molecule activity"/>
    <property type="evidence" value="ECO:0007669"/>
    <property type="project" value="InterPro"/>
</dbReference>
<keyword evidence="7" id="KW-0862">Zinc</keyword>
<evidence type="ECO:0000256" key="7">
    <source>
        <dbReference type="PROSITE-ProRule" id="PRU00042"/>
    </source>
</evidence>
<feature type="domain" description="C2H2-type" evidence="9">
    <location>
        <begin position="2"/>
        <end position="30"/>
    </location>
</feature>
<organism evidence="10">
    <name type="scientific">Atrato Sobemo-like virus 3</name>
    <dbReference type="NCBI Taxonomy" id="2689349"/>
    <lineage>
        <taxon>Viruses</taxon>
        <taxon>Riboviria</taxon>
        <taxon>Orthornavirae</taxon>
        <taxon>Pisuviricota</taxon>
        <taxon>Pisoniviricetes</taxon>
        <taxon>Sobelivirales</taxon>
        <taxon>Solemoviridae</taxon>
    </lineage>
</organism>
<evidence type="ECO:0000256" key="6">
    <source>
        <dbReference type="ARBA" id="ARBA00023060"/>
    </source>
</evidence>
<dbReference type="EMBL" id="MN661094">
    <property type="protein sequence ID" value="QHA33881.1"/>
    <property type="molecule type" value="Genomic_RNA"/>
</dbReference>
<dbReference type="PROSITE" id="PS00028">
    <property type="entry name" value="ZINC_FINGER_C2H2_1"/>
    <property type="match status" value="1"/>
</dbReference>
<keyword evidence="7" id="KW-0479">Metal-binding</keyword>
<dbReference type="GO" id="GO:0008270">
    <property type="term" value="F:zinc ion binding"/>
    <property type="evidence" value="ECO:0007669"/>
    <property type="project" value="UniProtKB-KW"/>
</dbReference>
<dbReference type="SUPFAM" id="SSF88633">
    <property type="entry name" value="Positive stranded ssRNA viruses"/>
    <property type="match status" value="1"/>
</dbReference>
<protein>
    <recommendedName>
        <fullName evidence="3">Capsid protein</fullName>
    </recommendedName>
</protein>
<keyword evidence="4 10" id="KW-0167">Capsid protein</keyword>
<evidence type="ECO:0000259" key="9">
    <source>
        <dbReference type="PROSITE" id="PS50157"/>
    </source>
</evidence>
<comment type="subcellular location">
    <subcellularLocation>
        <location evidence="1">Virion</location>
    </subcellularLocation>
</comment>
<dbReference type="SMART" id="SM00355">
    <property type="entry name" value="ZnF_C2H2"/>
    <property type="match status" value="1"/>
</dbReference>
<dbReference type="Pfam" id="PF00729">
    <property type="entry name" value="Viral_coat"/>
    <property type="match status" value="1"/>
</dbReference>
<sequence length="217" mass="23941">MVKCNLCNRQFKTQAALTQHKNASHQQARPATRPAPNPRRRQPARIAPQGAREGELVLARSELLCTITLEKMKTEAMAAIKLLPTAEALSWLNALSGHFDQIEWLAVKLLWKPCVGTTFNGSVLFGVDWNAGAVSAVRNKVQACVPHMDTPLWQQGSMLLPAARLQSRRFYVPAATEAVDQAPCVILYNVRATAQTADTVVGDVWIEYRVRLMGPTA</sequence>
<comment type="similarity">
    <text evidence="2">Belongs to the icosahedral plant coat protein family.</text>
</comment>
<evidence type="ECO:0000256" key="4">
    <source>
        <dbReference type="ARBA" id="ARBA00022561"/>
    </source>
</evidence>
<keyword evidence="5" id="KW-0946">Virion</keyword>
<evidence type="ECO:0000256" key="2">
    <source>
        <dbReference type="ARBA" id="ARBA00007446"/>
    </source>
</evidence>
<evidence type="ECO:0000256" key="5">
    <source>
        <dbReference type="ARBA" id="ARBA00022844"/>
    </source>
</evidence>
<dbReference type="InterPro" id="IPR029053">
    <property type="entry name" value="Viral_coat"/>
</dbReference>
<dbReference type="InterPro" id="IPR013087">
    <property type="entry name" value="Znf_C2H2_type"/>
</dbReference>
<dbReference type="Gene3D" id="3.30.160.60">
    <property type="entry name" value="Classic Zinc Finger"/>
    <property type="match status" value="1"/>
</dbReference>
<evidence type="ECO:0000256" key="1">
    <source>
        <dbReference type="ARBA" id="ARBA00004328"/>
    </source>
</evidence>
<evidence type="ECO:0000256" key="8">
    <source>
        <dbReference type="SAM" id="MobiDB-lite"/>
    </source>
</evidence>
<reference evidence="10" key="1">
    <citation type="submission" date="2019-10" db="EMBL/GenBank/DDBJ databases">
        <authorList>
            <person name="Nitsche A."/>
            <person name="Hankeln T."/>
            <person name="Acosta O."/>
            <person name="Velez I.D."/>
            <person name="Schiemann D.J."/>
        </authorList>
    </citation>
    <scope>NUCLEOTIDE SEQUENCE</scope>
    <source>
        <strain evidence="10">Cq 1772-141</strain>
    </source>
</reference>
<proteinExistence type="inferred from homology"/>
<dbReference type="Gene3D" id="2.60.120.20">
    <property type="match status" value="1"/>
</dbReference>
<evidence type="ECO:0000256" key="3">
    <source>
        <dbReference type="ARBA" id="ARBA00018091"/>
    </source>
</evidence>
<dbReference type="InterPro" id="IPR000937">
    <property type="entry name" value="Capsid_prot_S-dom_vir"/>
</dbReference>
<keyword evidence="6" id="KW-1142">T=3 icosahedral capsid protein</keyword>